<dbReference type="GO" id="GO:0008234">
    <property type="term" value="F:cysteine-type peptidase activity"/>
    <property type="evidence" value="ECO:0007669"/>
    <property type="project" value="UniProtKB-KW"/>
</dbReference>
<accession>A0A0N7CR66</accession>
<dbReference type="Gene3D" id="3.90.70.10">
    <property type="entry name" value="Cysteine proteinases"/>
    <property type="match status" value="1"/>
</dbReference>
<evidence type="ECO:0000259" key="8">
    <source>
        <dbReference type="SMART" id="SM00645"/>
    </source>
</evidence>
<dbReference type="AlphaFoldDB" id="A0A0N7CR66"/>
<feature type="signal peptide" evidence="7">
    <location>
        <begin position="1"/>
        <end position="16"/>
    </location>
</feature>
<keyword evidence="5" id="KW-0865">Zymogen</keyword>
<dbReference type="GO" id="GO:0006508">
    <property type="term" value="P:proteolysis"/>
    <property type="evidence" value="ECO:0007669"/>
    <property type="project" value="UniProtKB-KW"/>
</dbReference>
<dbReference type="InterPro" id="IPR013201">
    <property type="entry name" value="Prot_inhib_I29"/>
</dbReference>
<evidence type="ECO:0000313" key="10">
    <source>
        <dbReference type="EMBL" id="AKM77636.1"/>
    </source>
</evidence>
<dbReference type="RefSeq" id="XP_071825579.1">
    <property type="nucleotide sequence ID" value="XM_071969478.1"/>
</dbReference>
<dbReference type="Pfam" id="PF00112">
    <property type="entry name" value="Peptidase_C1"/>
    <property type="match status" value="1"/>
</dbReference>
<dbReference type="InterPro" id="IPR000668">
    <property type="entry name" value="Peptidase_C1A_C"/>
</dbReference>
<keyword evidence="4" id="KW-0788">Thiol protease</keyword>
<keyword evidence="7" id="KW-0732">Signal</keyword>
<dbReference type="InterPro" id="IPR038765">
    <property type="entry name" value="Papain-like_cys_pep_sf"/>
</dbReference>
<keyword evidence="6" id="KW-1015">Disulfide bond</keyword>
<evidence type="ECO:0000259" key="9">
    <source>
        <dbReference type="SMART" id="SM00848"/>
    </source>
</evidence>
<evidence type="ECO:0000256" key="2">
    <source>
        <dbReference type="ARBA" id="ARBA00022670"/>
    </source>
</evidence>
<dbReference type="PROSITE" id="PS00139">
    <property type="entry name" value="THIOL_PROTEASE_CYS"/>
    <property type="match status" value="1"/>
</dbReference>
<dbReference type="InterPro" id="IPR013128">
    <property type="entry name" value="Peptidase_C1A"/>
</dbReference>
<dbReference type="CDD" id="cd02248">
    <property type="entry name" value="Peptidase_C1A"/>
    <property type="match status" value="1"/>
</dbReference>
<dbReference type="SMR" id="A0A0N7CR66"/>
<dbReference type="GeneID" id="139966459"/>
<dbReference type="InterPro" id="IPR039417">
    <property type="entry name" value="Peptidase_C1A_papain-like"/>
</dbReference>
<feature type="domain" description="Cathepsin propeptide inhibitor" evidence="9">
    <location>
        <begin position="27"/>
        <end position="87"/>
    </location>
</feature>
<organism evidence="10">
    <name type="scientific">Stichopus japonicus</name>
    <name type="common">Sea cucumber</name>
    <dbReference type="NCBI Taxonomy" id="307972"/>
    <lineage>
        <taxon>Eukaryota</taxon>
        <taxon>Metazoa</taxon>
        <taxon>Echinodermata</taxon>
        <taxon>Eleutherozoa</taxon>
        <taxon>Echinozoa</taxon>
        <taxon>Holothuroidea</taxon>
        <taxon>Aspidochirotacea</taxon>
        <taxon>Aspidochirotida</taxon>
        <taxon>Stichopodidae</taxon>
        <taxon>Apostichopus</taxon>
    </lineage>
</organism>
<dbReference type="InterPro" id="IPR025660">
    <property type="entry name" value="Pept_his_AS"/>
</dbReference>
<feature type="chain" id="PRO_5018652748" evidence="7">
    <location>
        <begin position="17"/>
        <end position="333"/>
    </location>
</feature>
<dbReference type="SMART" id="SM00848">
    <property type="entry name" value="Inhibitor_I29"/>
    <property type="match status" value="1"/>
</dbReference>
<dbReference type="PANTHER" id="PTHR12411">
    <property type="entry name" value="CYSTEINE PROTEASE FAMILY C1-RELATED"/>
    <property type="match status" value="1"/>
</dbReference>
<keyword evidence="3" id="KW-0378">Hydrolase</keyword>
<dbReference type="SMART" id="SM00645">
    <property type="entry name" value="Pept_C1"/>
    <property type="match status" value="1"/>
</dbReference>
<dbReference type="PROSITE" id="PS00640">
    <property type="entry name" value="THIOL_PROTEASE_ASN"/>
    <property type="match status" value="1"/>
</dbReference>
<dbReference type="PROSITE" id="PS00639">
    <property type="entry name" value="THIOL_PROTEASE_HIS"/>
    <property type="match status" value="1"/>
</dbReference>
<evidence type="ECO:0000256" key="3">
    <source>
        <dbReference type="ARBA" id="ARBA00022801"/>
    </source>
</evidence>
<dbReference type="EMBL" id="KM523550">
    <property type="protein sequence ID" value="AKM77636.1"/>
    <property type="molecule type" value="mRNA"/>
</dbReference>
<name>A0A0N7CR66_STIJA</name>
<reference evidence="10" key="1">
    <citation type="submission" date="2014-09" db="EMBL/GenBank/DDBJ databases">
        <authorList>
            <person name="Magalhaes I.L.F."/>
            <person name="Oliveira U."/>
            <person name="Santos F.R."/>
            <person name="Vidigal T.H.D.A."/>
            <person name="Brescovit A.D."/>
            <person name="Santos A.J."/>
        </authorList>
    </citation>
    <scope>NUCLEOTIDE SEQUENCE</scope>
</reference>
<dbReference type="FunFam" id="3.90.70.10:FF:000006">
    <property type="entry name" value="Cathepsin S"/>
    <property type="match status" value="1"/>
</dbReference>
<protein>
    <submittedName>
        <fullName evidence="10">Cathepsin L</fullName>
    </submittedName>
</protein>
<comment type="similarity">
    <text evidence="1">Belongs to the peptidase C1 family.</text>
</comment>
<dbReference type="SUPFAM" id="SSF54001">
    <property type="entry name" value="Cysteine proteinases"/>
    <property type="match status" value="1"/>
</dbReference>
<evidence type="ECO:0000256" key="6">
    <source>
        <dbReference type="ARBA" id="ARBA00023157"/>
    </source>
</evidence>
<sequence precursor="true">MLRFTAFACLFVLAIAAPFDMALDDDWEMYKRVHDKAYDSAGEETYRRGVWEKNLDIIKRHNLEESLGVHTYTLGMNKYGDLTTDEFVSTMNGYRAEWGTSKKNVVYTNVNVKDLPDTVDWRPKGYVTGVKDQKQCGSCWAFSTTGSLEGQMFNKTGMLVSLSEQNLVDCSRKEGNMGCQGGLMDDAFQYVIDNGGLDTEDCYPYKAVQGTCMYKSSCNSADVVKFNDIPTGNEMALQQAVATVGPVSVAIDAALSSFHMYHSGVYDDSMCRSDRQHLDHGVLAVGYGTMDGKDYWLVKNSWGMSWGDQGYIMMSRNKNNQCGIATAASYPTV</sequence>
<evidence type="ECO:0000256" key="4">
    <source>
        <dbReference type="ARBA" id="ARBA00022807"/>
    </source>
</evidence>
<dbReference type="InterPro" id="IPR025661">
    <property type="entry name" value="Pept_asp_AS"/>
</dbReference>
<proteinExistence type="evidence at transcript level"/>
<keyword evidence="2" id="KW-0645">Protease</keyword>
<dbReference type="Pfam" id="PF08246">
    <property type="entry name" value="Inhibitor_I29"/>
    <property type="match status" value="1"/>
</dbReference>
<evidence type="ECO:0000256" key="7">
    <source>
        <dbReference type="SAM" id="SignalP"/>
    </source>
</evidence>
<evidence type="ECO:0000256" key="5">
    <source>
        <dbReference type="ARBA" id="ARBA00023145"/>
    </source>
</evidence>
<feature type="domain" description="Peptidase C1A papain C-terminal" evidence="8">
    <location>
        <begin position="115"/>
        <end position="332"/>
    </location>
</feature>
<dbReference type="PRINTS" id="PR00705">
    <property type="entry name" value="PAPAIN"/>
</dbReference>
<dbReference type="InterPro" id="IPR000169">
    <property type="entry name" value="Pept_cys_AS"/>
</dbReference>
<evidence type="ECO:0000256" key="1">
    <source>
        <dbReference type="ARBA" id="ARBA00008455"/>
    </source>
</evidence>